<comment type="caution">
    <text evidence="4">The sequence shown here is derived from an EMBL/GenBank/DDBJ whole genome shotgun (WGS) entry which is preliminary data.</text>
</comment>
<dbReference type="Gene3D" id="3.55.50.30">
    <property type="match status" value="1"/>
</dbReference>
<feature type="transmembrane region" description="Helical" evidence="1">
    <location>
        <begin position="80"/>
        <end position="99"/>
    </location>
</feature>
<dbReference type="EMBL" id="MBTA01000002">
    <property type="protein sequence ID" value="RKD19500.1"/>
    <property type="molecule type" value="Genomic_DNA"/>
</dbReference>
<dbReference type="Pfam" id="PF04773">
    <property type="entry name" value="FecR"/>
    <property type="match status" value="1"/>
</dbReference>
<keyword evidence="1" id="KW-1133">Transmembrane helix</keyword>
<dbReference type="InterPro" id="IPR012373">
    <property type="entry name" value="Ferrdict_sens_TM"/>
</dbReference>
<dbReference type="PANTHER" id="PTHR30273:SF2">
    <property type="entry name" value="PROTEIN FECR"/>
    <property type="match status" value="1"/>
</dbReference>
<evidence type="ECO:0000313" key="4">
    <source>
        <dbReference type="EMBL" id="RKD19500.1"/>
    </source>
</evidence>
<sequence length="342" mass="39090">MDKKTRKLLLAYISKTANQAEIAQAKAWIAQSAANELAYIHLYQAFHHKLSQQHRIIDEDAAFYRFASERKSSKNRFIKPALQLAASLTLFFAIGLYFYQNSNRTKPETAYVQLQTAKGQKNKMALPDGTLVYLNAGSTLKYDTSFNSTNRTVYLEGEAYFDIAKSTKDLPFIVDAEGYVVRDIGTVFRVKSFKNEKKEFAVLSGAISVENATLKLKKVMLKKNESLKIDAVSKPKAVKSQEKELRIERHPLEEIPVENAYEEWLSGTLSFDNTNFIELSKRLEREFNVEIVADPVLNTYTYSGAFKKMHNVYEVLNIIKQTTPINIVTNRKIIHIKKSTDY</sequence>
<dbReference type="Proteomes" id="UP000283433">
    <property type="component" value="Unassembled WGS sequence"/>
</dbReference>
<reference evidence="4 5" key="1">
    <citation type="submission" date="2016-07" db="EMBL/GenBank/DDBJ databases">
        <title>Genome of Pelobium manganitolerans.</title>
        <authorList>
            <person name="Wu S."/>
            <person name="Wang G."/>
        </authorList>
    </citation>
    <scope>NUCLEOTIDE SEQUENCE [LARGE SCALE GENOMIC DNA]</scope>
    <source>
        <strain evidence="4 5">YS-25</strain>
    </source>
</reference>
<evidence type="ECO:0000313" key="5">
    <source>
        <dbReference type="Proteomes" id="UP000283433"/>
    </source>
</evidence>
<proteinExistence type="predicted"/>
<feature type="domain" description="FecR protein" evidence="2">
    <location>
        <begin position="114"/>
        <end position="207"/>
    </location>
</feature>
<dbReference type="PIRSF" id="PIRSF018266">
    <property type="entry name" value="FecR"/>
    <property type="match status" value="1"/>
</dbReference>
<evidence type="ECO:0008006" key="6">
    <source>
        <dbReference type="Google" id="ProtNLM"/>
    </source>
</evidence>
<dbReference type="GO" id="GO:0016989">
    <property type="term" value="F:sigma factor antagonist activity"/>
    <property type="evidence" value="ECO:0007669"/>
    <property type="project" value="TreeGrafter"/>
</dbReference>
<protein>
    <recommendedName>
        <fullName evidence="6">Anti-sigma factor</fullName>
    </recommendedName>
</protein>
<dbReference type="Gene3D" id="2.60.120.1440">
    <property type="match status" value="1"/>
</dbReference>
<accession>A0A419SAP2</accession>
<dbReference type="OrthoDB" id="643766at2"/>
<evidence type="ECO:0000259" key="2">
    <source>
        <dbReference type="Pfam" id="PF04773"/>
    </source>
</evidence>
<dbReference type="PANTHER" id="PTHR30273">
    <property type="entry name" value="PERIPLASMIC SIGNAL SENSOR AND SIGMA FACTOR ACTIVATOR FECR-RELATED"/>
    <property type="match status" value="1"/>
</dbReference>
<gene>
    <name evidence="4" type="ORF">BCY91_12910</name>
</gene>
<keyword evidence="1" id="KW-0812">Transmembrane</keyword>
<feature type="domain" description="Protein FecR C-terminal" evidence="3">
    <location>
        <begin position="269"/>
        <end position="334"/>
    </location>
</feature>
<keyword evidence="5" id="KW-1185">Reference proteome</keyword>
<keyword evidence="1" id="KW-0472">Membrane</keyword>
<dbReference type="InterPro" id="IPR006860">
    <property type="entry name" value="FecR"/>
</dbReference>
<dbReference type="AlphaFoldDB" id="A0A419SAP2"/>
<name>A0A419SAP2_9SPHI</name>
<dbReference type="Pfam" id="PF16344">
    <property type="entry name" value="FecR_C"/>
    <property type="match status" value="1"/>
</dbReference>
<organism evidence="4 5">
    <name type="scientific">Pelobium manganitolerans</name>
    <dbReference type="NCBI Taxonomy" id="1842495"/>
    <lineage>
        <taxon>Bacteria</taxon>
        <taxon>Pseudomonadati</taxon>
        <taxon>Bacteroidota</taxon>
        <taxon>Sphingobacteriia</taxon>
        <taxon>Sphingobacteriales</taxon>
        <taxon>Sphingobacteriaceae</taxon>
        <taxon>Pelobium</taxon>
    </lineage>
</organism>
<evidence type="ECO:0000259" key="3">
    <source>
        <dbReference type="Pfam" id="PF16344"/>
    </source>
</evidence>
<dbReference type="InterPro" id="IPR032508">
    <property type="entry name" value="FecR_C"/>
</dbReference>
<dbReference type="RefSeq" id="WP_120180428.1">
    <property type="nucleotide sequence ID" value="NZ_MBTA01000002.1"/>
</dbReference>
<evidence type="ECO:0000256" key="1">
    <source>
        <dbReference type="SAM" id="Phobius"/>
    </source>
</evidence>